<evidence type="ECO:0000256" key="1">
    <source>
        <dbReference type="ARBA" id="ARBA00001910"/>
    </source>
</evidence>
<evidence type="ECO:0000256" key="2">
    <source>
        <dbReference type="ARBA" id="ARBA00002451"/>
    </source>
</evidence>
<keyword evidence="5" id="KW-0964">Secreted</keyword>
<feature type="signal peptide" evidence="16">
    <location>
        <begin position="1"/>
        <end position="24"/>
    </location>
</feature>
<evidence type="ECO:0000256" key="4">
    <source>
        <dbReference type="ARBA" id="ARBA00012462"/>
    </source>
</evidence>
<feature type="active site" description="Charge relay system" evidence="15">
    <location>
        <position position="267"/>
    </location>
</feature>
<evidence type="ECO:0000256" key="7">
    <source>
        <dbReference type="ARBA" id="ARBA00022723"/>
    </source>
</evidence>
<protein>
    <recommendedName>
        <fullName evidence="4">tripeptidyl-peptidase II</fullName>
        <ecNumber evidence="4">3.4.14.10</ecNumber>
    </recommendedName>
</protein>
<organism evidence="18 19">
    <name type="scientific">Penicillium argentinense</name>
    <dbReference type="NCBI Taxonomy" id="1131581"/>
    <lineage>
        <taxon>Eukaryota</taxon>
        <taxon>Fungi</taxon>
        <taxon>Dikarya</taxon>
        <taxon>Ascomycota</taxon>
        <taxon>Pezizomycotina</taxon>
        <taxon>Eurotiomycetes</taxon>
        <taxon>Eurotiomycetidae</taxon>
        <taxon>Eurotiales</taxon>
        <taxon>Aspergillaceae</taxon>
        <taxon>Penicillium</taxon>
    </lineage>
</organism>
<dbReference type="PROSITE" id="PS00138">
    <property type="entry name" value="SUBTILASE_SER"/>
    <property type="match status" value="1"/>
</dbReference>
<dbReference type="GO" id="GO:0046872">
    <property type="term" value="F:metal ion binding"/>
    <property type="evidence" value="ECO:0007669"/>
    <property type="project" value="UniProtKB-UniRule"/>
</dbReference>
<feature type="binding site" evidence="15">
    <location>
        <position position="520"/>
    </location>
    <ligand>
        <name>Ca(2+)</name>
        <dbReference type="ChEBI" id="CHEBI:29108"/>
    </ligand>
</feature>
<dbReference type="GO" id="GO:0008240">
    <property type="term" value="F:tripeptidyl-peptidase activity"/>
    <property type="evidence" value="ECO:0007669"/>
    <property type="project" value="UniProtKB-EC"/>
</dbReference>
<dbReference type="InterPro" id="IPR015366">
    <property type="entry name" value="S53_propep"/>
</dbReference>
<evidence type="ECO:0000256" key="12">
    <source>
        <dbReference type="ARBA" id="ARBA00023026"/>
    </source>
</evidence>
<evidence type="ECO:0000256" key="5">
    <source>
        <dbReference type="ARBA" id="ARBA00022525"/>
    </source>
</evidence>
<evidence type="ECO:0000256" key="15">
    <source>
        <dbReference type="PROSITE-ProRule" id="PRU01032"/>
    </source>
</evidence>
<comment type="cofactor">
    <cofactor evidence="15">
        <name>Ca(2+)</name>
        <dbReference type="ChEBI" id="CHEBI:29108"/>
    </cofactor>
    <text evidence="15">Binds 1 Ca(2+) ion per subunit.</text>
</comment>
<dbReference type="RefSeq" id="XP_056479337.1">
    <property type="nucleotide sequence ID" value="XM_056614296.1"/>
</dbReference>
<dbReference type="GO" id="GO:0004252">
    <property type="term" value="F:serine-type endopeptidase activity"/>
    <property type="evidence" value="ECO:0007669"/>
    <property type="project" value="UniProtKB-UniRule"/>
</dbReference>
<keyword evidence="6 15" id="KW-0645">Protease</keyword>
<evidence type="ECO:0000256" key="13">
    <source>
        <dbReference type="ARBA" id="ARBA00023145"/>
    </source>
</evidence>
<dbReference type="EC" id="3.4.14.10" evidence="4"/>
<evidence type="ECO:0000256" key="11">
    <source>
        <dbReference type="ARBA" id="ARBA00022837"/>
    </source>
</evidence>
<accession>A0A9W9G3B2</accession>
<comment type="caution">
    <text evidence="18">The sequence shown here is derived from an EMBL/GenBank/DDBJ whole genome shotgun (WGS) entry which is preliminary data.</text>
</comment>
<comment type="subcellular location">
    <subcellularLocation>
        <location evidence="3">Secreted</location>
        <location evidence="3">Extracellular space</location>
    </subcellularLocation>
</comment>
<keyword evidence="13" id="KW-0865">Zymogen</keyword>
<dbReference type="PANTHER" id="PTHR14218">
    <property type="entry name" value="PROTEASE S8 TRIPEPTIDYL PEPTIDASE I CLN2"/>
    <property type="match status" value="1"/>
</dbReference>
<evidence type="ECO:0000313" key="19">
    <source>
        <dbReference type="Proteomes" id="UP001149074"/>
    </source>
</evidence>
<keyword evidence="7 15" id="KW-0479">Metal-binding</keyword>
<evidence type="ECO:0000256" key="8">
    <source>
        <dbReference type="ARBA" id="ARBA00022729"/>
    </source>
</evidence>
<dbReference type="FunFam" id="3.40.50.200:FF:000015">
    <property type="entry name" value="Tripeptidyl peptidase A"/>
    <property type="match status" value="1"/>
</dbReference>
<feature type="chain" id="PRO_5040831695" description="tripeptidyl-peptidase II" evidence="16">
    <location>
        <begin position="25"/>
        <end position="599"/>
    </location>
</feature>
<keyword evidence="12" id="KW-0843">Virulence</keyword>
<dbReference type="CDD" id="cd11377">
    <property type="entry name" value="Pro-peptidase_S53"/>
    <property type="match status" value="1"/>
</dbReference>
<dbReference type="Pfam" id="PF09286">
    <property type="entry name" value="Pro-kuma_activ"/>
    <property type="match status" value="1"/>
</dbReference>
<evidence type="ECO:0000256" key="16">
    <source>
        <dbReference type="SAM" id="SignalP"/>
    </source>
</evidence>
<dbReference type="SUPFAM" id="SSF52743">
    <property type="entry name" value="Subtilisin-like"/>
    <property type="match status" value="1"/>
</dbReference>
<dbReference type="PANTHER" id="PTHR14218:SF32">
    <property type="entry name" value="TRIPEPTIDYL PEPTIDASE SED3 (AFU_ORTHOLOGUE AFUA_3G08930)"/>
    <property type="match status" value="1"/>
</dbReference>
<reference evidence="18" key="1">
    <citation type="submission" date="2022-11" db="EMBL/GenBank/DDBJ databases">
        <authorList>
            <person name="Petersen C."/>
        </authorList>
    </citation>
    <scope>NUCLEOTIDE SEQUENCE</scope>
    <source>
        <strain evidence="18">IBT 30761</strain>
    </source>
</reference>
<dbReference type="GeneID" id="81353275"/>
<dbReference type="Proteomes" id="UP001149074">
    <property type="component" value="Unassembled WGS sequence"/>
</dbReference>
<evidence type="ECO:0000256" key="14">
    <source>
        <dbReference type="ARBA" id="ARBA00023180"/>
    </source>
</evidence>
<sequence length="599" mass="65554">MAHPIAFAVQLLTITLALFQRTLAVEPYHQLVESLSEIPHGWYKGERAPPSALIKFHLAIKRPTKHFEQAVINISTPDHPNYGRHMRRDELKDILRSDPAALNDVLSWLKSENLDPNTVEVDGIWIRFEVSVAQAERMLKTEFSYFHDASKLNTAIRTLNYSVPQRIHHNIALIQPTTKFAALNQGGDNPQCLRDLYNINATKARRDKRNRLGISGFLEQFARHNDFQFFMNSLSPNEAGANFSVVRINGGLNDEDSSSGSTEASLDVQYSMALSYNALGTFYTTGGRGPLIPDGDQPDPNKTTNEPYLEQLHYLINLPDDELPAVLTTSYGEPEQTVPASYAAAVCNLYAQLGARGVSVIFSSGDSGVGRSCQSNDGSYRTRFLPGFPAACPFVTSVGGTYSHRPERAVDFSGGGFSDIFPRPSYQDEAVKGYLDQLGDQWSGLYNPKGRGIPDVSAQASGFLIRDHGRFMRISGTSASAPVFAGIVSQLNSIRLAQGKPRMGFLNPWLYSTGVSGMTDIVDGGSRGCYGGERGIAVPYASWNATAGWDPVTGLGTPVANNEEVDISHNQWGGRGLNCCEAPVLAIYGGKLTNYKTRQ</sequence>
<dbReference type="GO" id="GO:0005576">
    <property type="term" value="C:extracellular region"/>
    <property type="evidence" value="ECO:0007669"/>
    <property type="project" value="UniProtKB-SubCell"/>
</dbReference>
<gene>
    <name evidence="18" type="ORF">N7532_001802</name>
</gene>
<dbReference type="Gene3D" id="3.40.50.200">
    <property type="entry name" value="Peptidase S8/S53 domain"/>
    <property type="match status" value="1"/>
</dbReference>
<dbReference type="GO" id="GO:0006508">
    <property type="term" value="P:proteolysis"/>
    <property type="evidence" value="ECO:0007669"/>
    <property type="project" value="UniProtKB-KW"/>
</dbReference>
<feature type="domain" description="Peptidase S53" evidence="17">
    <location>
        <begin position="187"/>
        <end position="570"/>
    </location>
</feature>
<keyword evidence="19" id="KW-1185">Reference proteome</keyword>
<comment type="function">
    <text evidence="2">Secreted tripeptidyl-peptidase which degrades proteins at acidic pHs and is involved in virulence.</text>
</comment>
<comment type="catalytic activity">
    <reaction evidence="1">
        <text>Release of an N-terminal tripeptide from a polypeptide.</text>
        <dbReference type="EC" id="3.4.14.10"/>
    </reaction>
</comment>
<dbReference type="InterPro" id="IPR023828">
    <property type="entry name" value="Peptidase_S8_Ser-AS"/>
</dbReference>
<keyword evidence="14" id="KW-0325">Glycoprotein</keyword>
<keyword evidence="8 16" id="KW-0732">Signal</keyword>
<dbReference type="SMART" id="SM00944">
    <property type="entry name" value="Pro-kuma_activ"/>
    <property type="match status" value="1"/>
</dbReference>
<keyword evidence="10 15" id="KW-0720">Serine protease</keyword>
<evidence type="ECO:0000256" key="9">
    <source>
        <dbReference type="ARBA" id="ARBA00022801"/>
    </source>
</evidence>
<reference evidence="18" key="2">
    <citation type="journal article" date="2023" name="IMA Fungus">
        <title>Comparative genomic study of the Penicillium genus elucidates a diverse pangenome and 15 lateral gene transfer events.</title>
        <authorList>
            <person name="Petersen C."/>
            <person name="Sorensen T."/>
            <person name="Nielsen M.R."/>
            <person name="Sondergaard T.E."/>
            <person name="Sorensen J.L."/>
            <person name="Fitzpatrick D.A."/>
            <person name="Frisvad J.C."/>
            <person name="Nielsen K.L."/>
        </authorList>
    </citation>
    <scope>NUCLEOTIDE SEQUENCE</scope>
    <source>
        <strain evidence="18">IBT 30761</strain>
    </source>
</reference>
<evidence type="ECO:0000313" key="18">
    <source>
        <dbReference type="EMBL" id="KAJ5111267.1"/>
    </source>
</evidence>
<evidence type="ECO:0000256" key="3">
    <source>
        <dbReference type="ARBA" id="ARBA00004239"/>
    </source>
</evidence>
<evidence type="ECO:0000259" key="17">
    <source>
        <dbReference type="PROSITE" id="PS51695"/>
    </source>
</evidence>
<keyword evidence="11 15" id="KW-0106">Calcium</keyword>
<dbReference type="EMBL" id="JAPQKI010000002">
    <property type="protein sequence ID" value="KAJ5111267.1"/>
    <property type="molecule type" value="Genomic_DNA"/>
</dbReference>
<feature type="active site" description="Charge relay system" evidence="15">
    <location>
        <position position="263"/>
    </location>
</feature>
<feature type="binding site" evidence="15">
    <location>
        <position position="521"/>
    </location>
    <ligand>
        <name>Ca(2+)</name>
        <dbReference type="ChEBI" id="CHEBI:29108"/>
    </ligand>
</feature>
<dbReference type="CDD" id="cd04056">
    <property type="entry name" value="Peptidases_S53"/>
    <property type="match status" value="1"/>
</dbReference>
<dbReference type="PROSITE" id="PS51695">
    <property type="entry name" value="SEDOLISIN"/>
    <property type="match status" value="1"/>
</dbReference>
<dbReference type="Pfam" id="PF00082">
    <property type="entry name" value="Peptidase_S8"/>
    <property type="match status" value="1"/>
</dbReference>
<dbReference type="InterPro" id="IPR050819">
    <property type="entry name" value="Tripeptidyl-peptidase_I"/>
</dbReference>
<name>A0A9W9G3B2_9EURO</name>
<proteinExistence type="predicted"/>
<dbReference type="InterPro" id="IPR036852">
    <property type="entry name" value="Peptidase_S8/S53_dom_sf"/>
</dbReference>
<feature type="binding site" evidence="15">
    <location>
        <position position="548"/>
    </location>
    <ligand>
        <name>Ca(2+)</name>
        <dbReference type="ChEBI" id="CHEBI:29108"/>
    </ligand>
</feature>
<dbReference type="AlphaFoldDB" id="A0A9W9G3B2"/>
<feature type="active site" description="Charge relay system" evidence="15">
    <location>
        <position position="478"/>
    </location>
</feature>
<dbReference type="InterPro" id="IPR030400">
    <property type="entry name" value="Sedolisin_dom"/>
</dbReference>
<dbReference type="OrthoDB" id="409122at2759"/>
<evidence type="ECO:0000256" key="6">
    <source>
        <dbReference type="ARBA" id="ARBA00022670"/>
    </source>
</evidence>
<keyword evidence="9 15" id="KW-0378">Hydrolase</keyword>
<dbReference type="SUPFAM" id="SSF54897">
    <property type="entry name" value="Protease propeptides/inhibitors"/>
    <property type="match status" value="1"/>
</dbReference>
<feature type="binding site" evidence="15">
    <location>
        <position position="550"/>
    </location>
    <ligand>
        <name>Ca(2+)</name>
        <dbReference type="ChEBI" id="CHEBI:29108"/>
    </ligand>
</feature>
<dbReference type="InterPro" id="IPR000209">
    <property type="entry name" value="Peptidase_S8/S53_dom"/>
</dbReference>
<evidence type="ECO:0000256" key="10">
    <source>
        <dbReference type="ARBA" id="ARBA00022825"/>
    </source>
</evidence>